<dbReference type="EMBL" id="BSUZ01000001">
    <property type="protein sequence ID" value="GMA85581.1"/>
    <property type="molecule type" value="Genomic_DNA"/>
</dbReference>
<gene>
    <name evidence="3" type="ORF">GCM10025868_08310</name>
</gene>
<feature type="region of interest" description="Disordered" evidence="1">
    <location>
        <begin position="192"/>
        <end position="212"/>
    </location>
</feature>
<comment type="caution">
    <text evidence="3">The sequence shown here is derived from an EMBL/GenBank/DDBJ whole genome shotgun (WGS) entry which is preliminary data.</text>
</comment>
<dbReference type="Pfam" id="PF00501">
    <property type="entry name" value="AMP-binding"/>
    <property type="match status" value="1"/>
</dbReference>
<name>A0ABQ6JFM3_9ACTN</name>
<accession>A0ABQ6JFM3</accession>
<organism evidence="3 4">
    <name type="scientific">Angustibacter aerolatus</name>
    <dbReference type="NCBI Taxonomy" id="1162965"/>
    <lineage>
        <taxon>Bacteria</taxon>
        <taxon>Bacillati</taxon>
        <taxon>Actinomycetota</taxon>
        <taxon>Actinomycetes</taxon>
        <taxon>Kineosporiales</taxon>
        <taxon>Kineosporiaceae</taxon>
    </lineage>
</organism>
<dbReference type="Proteomes" id="UP001157017">
    <property type="component" value="Unassembled WGS sequence"/>
</dbReference>
<dbReference type="Gene3D" id="3.40.50.12780">
    <property type="entry name" value="N-terminal domain of ligase-like"/>
    <property type="match status" value="1"/>
</dbReference>
<evidence type="ECO:0000313" key="3">
    <source>
        <dbReference type="EMBL" id="GMA85581.1"/>
    </source>
</evidence>
<feature type="domain" description="AMP-dependent synthetase/ligase" evidence="2">
    <location>
        <begin position="20"/>
        <end position="185"/>
    </location>
</feature>
<dbReference type="PROSITE" id="PS00455">
    <property type="entry name" value="AMP_BINDING"/>
    <property type="match status" value="1"/>
</dbReference>
<evidence type="ECO:0000259" key="2">
    <source>
        <dbReference type="Pfam" id="PF00501"/>
    </source>
</evidence>
<dbReference type="InterPro" id="IPR020845">
    <property type="entry name" value="AMP-binding_CS"/>
</dbReference>
<evidence type="ECO:0000313" key="4">
    <source>
        <dbReference type="Proteomes" id="UP001157017"/>
    </source>
</evidence>
<feature type="compositionally biased region" description="Low complexity" evidence="1">
    <location>
        <begin position="196"/>
        <end position="212"/>
    </location>
</feature>
<sequence>MVLQRPQVPGEVDPDWYDWDAVTKEGAVPPAECVPVAATDPLYVLYTSGTTGRPKGIVRDNGGHAVALRWSMTNVFGVEPGQVWFTASDVGWVVGHSYIVYAPLLTGCTTVLYEGKPVGTPDAGAFWRVVEQHGVSAVFTAPTAIRAIKRVDPDGALMAAHDLSSLRTLFLAGERLDPDTYHWAGSGSGCRWSTTGGRPRPAGRSAPARAVSTRCRSSRGRRPCRCRATTCGCSTRRARRCRPAPRGRSACGCRCRPARCRRCGTTTSAWWRRTCRRTRGTTSAATAGTSTRTATCS</sequence>
<dbReference type="SUPFAM" id="SSF56801">
    <property type="entry name" value="Acetyl-CoA synthetase-like"/>
    <property type="match status" value="1"/>
</dbReference>
<reference evidence="4" key="1">
    <citation type="journal article" date="2019" name="Int. J. Syst. Evol. Microbiol.">
        <title>The Global Catalogue of Microorganisms (GCM) 10K type strain sequencing project: providing services to taxonomists for standard genome sequencing and annotation.</title>
        <authorList>
            <consortium name="The Broad Institute Genomics Platform"/>
            <consortium name="The Broad Institute Genome Sequencing Center for Infectious Disease"/>
            <person name="Wu L."/>
            <person name="Ma J."/>
        </authorList>
    </citation>
    <scope>NUCLEOTIDE SEQUENCE [LARGE SCALE GENOMIC DNA]</scope>
    <source>
        <strain evidence="4">NBRC 108730</strain>
    </source>
</reference>
<dbReference type="PANTHER" id="PTHR43347:SF3">
    <property type="entry name" value="ACYL-COA SYNTHETASE SHORT-CHAIN FAMILY MEMBER 3, MITOCHONDRIAL"/>
    <property type="match status" value="1"/>
</dbReference>
<dbReference type="InterPro" id="IPR042099">
    <property type="entry name" value="ANL_N_sf"/>
</dbReference>
<dbReference type="PANTHER" id="PTHR43347">
    <property type="entry name" value="ACYL-COA SYNTHETASE"/>
    <property type="match status" value="1"/>
</dbReference>
<protein>
    <recommendedName>
        <fullName evidence="2">AMP-dependent synthetase/ligase domain-containing protein</fullName>
    </recommendedName>
</protein>
<proteinExistence type="predicted"/>
<dbReference type="InterPro" id="IPR000873">
    <property type="entry name" value="AMP-dep_synth/lig_dom"/>
</dbReference>
<keyword evidence="4" id="KW-1185">Reference proteome</keyword>
<evidence type="ECO:0000256" key="1">
    <source>
        <dbReference type="SAM" id="MobiDB-lite"/>
    </source>
</evidence>